<dbReference type="Gene3D" id="1.10.10.10">
    <property type="entry name" value="Winged helix-like DNA-binding domain superfamily/Winged helix DNA-binding domain"/>
    <property type="match status" value="1"/>
</dbReference>
<evidence type="ECO:0000256" key="1">
    <source>
        <dbReference type="ARBA" id="ARBA00007484"/>
    </source>
</evidence>
<evidence type="ECO:0000313" key="15">
    <source>
        <dbReference type="EMBL" id="OIP55560.1"/>
    </source>
</evidence>
<evidence type="ECO:0000256" key="10">
    <source>
        <dbReference type="ARBA" id="ARBA00023204"/>
    </source>
</evidence>
<dbReference type="Gene3D" id="2.10.109.10">
    <property type="entry name" value="Umud Fragment, subunit A"/>
    <property type="match status" value="1"/>
</dbReference>
<evidence type="ECO:0000256" key="2">
    <source>
        <dbReference type="ARBA" id="ARBA00022491"/>
    </source>
</evidence>
<dbReference type="CDD" id="cd06529">
    <property type="entry name" value="S24_LexA-like"/>
    <property type="match status" value="1"/>
</dbReference>
<dbReference type="Pfam" id="PF01726">
    <property type="entry name" value="LexA_DNA_bind"/>
    <property type="match status" value="1"/>
</dbReference>
<reference evidence="15 16" key="1">
    <citation type="journal article" date="2016" name="Environ. Microbiol.">
        <title>Genomic resolution of a cold subsurface aquifer community provides metabolic insights for novel microbes adapted to high CO concentrations.</title>
        <authorList>
            <person name="Probst A.J."/>
            <person name="Castelle C.J."/>
            <person name="Singh A."/>
            <person name="Brown C.T."/>
            <person name="Anantharaman K."/>
            <person name="Sharon I."/>
            <person name="Hug L.A."/>
            <person name="Burstein D."/>
            <person name="Emerson J.B."/>
            <person name="Thomas B.C."/>
            <person name="Banfield J.F."/>
        </authorList>
    </citation>
    <scope>NUCLEOTIDE SEQUENCE [LARGE SCALE GENOMIC DNA]</scope>
    <source>
        <strain evidence="15">CG2_30_39_24</strain>
    </source>
</reference>
<evidence type="ECO:0000256" key="6">
    <source>
        <dbReference type="ARBA" id="ARBA00022813"/>
    </source>
</evidence>
<dbReference type="NCBIfam" id="TIGR00498">
    <property type="entry name" value="lexA"/>
    <property type="match status" value="1"/>
</dbReference>
<organism evidence="15 16">
    <name type="scientific">Candidatus Kuenenbacteria bacterium CG2_30_39_24</name>
    <dbReference type="NCBI Taxonomy" id="1805236"/>
    <lineage>
        <taxon>Bacteria</taxon>
        <taxon>Candidatus Kueneniibacteriota</taxon>
    </lineage>
</organism>
<dbReference type="GO" id="GO:0045892">
    <property type="term" value="P:negative regulation of DNA-templated transcription"/>
    <property type="evidence" value="ECO:0007669"/>
    <property type="project" value="InterPro"/>
</dbReference>
<protein>
    <submittedName>
        <fullName evidence="15">Repressor LexA</fullName>
    </submittedName>
</protein>
<dbReference type="GO" id="GO:0006260">
    <property type="term" value="P:DNA replication"/>
    <property type="evidence" value="ECO:0007669"/>
    <property type="project" value="UniProtKB-KW"/>
</dbReference>
<dbReference type="InterPro" id="IPR039418">
    <property type="entry name" value="LexA-like"/>
</dbReference>
<accession>A0A1J5FKM6</accession>
<keyword evidence="7" id="KW-0805">Transcription regulation</keyword>
<dbReference type="InterPro" id="IPR036390">
    <property type="entry name" value="WH_DNA-bd_sf"/>
</dbReference>
<dbReference type="InterPro" id="IPR036388">
    <property type="entry name" value="WH-like_DNA-bd_sf"/>
</dbReference>
<dbReference type="PRINTS" id="PR00726">
    <property type="entry name" value="LEXASERPTASE"/>
</dbReference>
<evidence type="ECO:0000256" key="8">
    <source>
        <dbReference type="ARBA" id="ARBA00023125"/>
    </source>
</evidence>
<evidence type="ECO:0000259" key="13">
    <source>
        <dbReference type="Pfam" id="PF00717"/>
    </source>
</evidence>
<dbReference type="InterPro" id="IPR006200">
    <property type="entry name" value="LexA"/>
</dbReference>
<name>A0A1J5FKM6_9BACT</name>
<evidence type="ECO:0000256" key="9">
    <source>
        <dbReference type="ARBA" id="ARBA00023163"/>
    </source>
</evidence>
<evidence type="ECO:0000256" key="11">
    <source>
        <dbReference type="ARBA" id="ARBA00023236"/>
    </source>
</evidence>
<evidence type="ECO:0000256" key="12">
    <source>
        <dbReference type="RuleBase" id="RU003991"/>
    </source>
</evidence>
<dbReference type="SUPFAM" id="SSF46785">
    <property type="entry name" value="Winged helix' DNA-binding domain"/>
    <property type="match status" value="1"/>
</dbReference>
<evidence type="ECO:0000256" key="4">
    <source>
        <dbReference type="ARBA" id="ARBA00022763"/>
    </source>
</evidence>
<keyword evidence="5 12" id="KW-0378">Hydrolase</keyword>
<dbReference type="GO" id="GO:0009432">
    <property type="term" value="P:SOS response"/>
    <property type="evidence" value="ECO:0007669"/>
    <property type="project" value="UniProtKB-KW"/>
</dbReference>
<evidence type="ECO:0000313" key="16">
    <source>
        <dbReference type="Proteomes" id="UP000183922"/>
    </source>
</evidence>
<proteinExistence type="inferred from homology"/>
<dbReference type="InterPro" id="IPR050077">
    <property type="entry name" value="LexA_repressor"/>
</dbReference>
<keyword evidence="2" id="KW-0678">Repressor</keyword>
<keyword evidence="4" id="KW-0227">DNA damage</keyword>
<feature type="domain" description="LexA repressor DNA-binding" evidence="14">
    <location>
        <begin position="3"/>
        <end position="65"/>
    </location>
</feature>
<dbReference type="InterPro" id="IPR006197">
    <property type="entry name" value="Peptidase_S24_LexA"/>
</dbReference>
<keyword evidence="3" id="KW-0235">DNA replication</keyword>
<keyword evidence="8" id="KW-0238">DNA-binding</keyword>
<dbReference type="GO" id="GO:0003677">
    <property type="term" value="F:DNA binding"/>
    <property type="evidence" value="ECO:0007669"/>
    <property type="project" value="UniProtKB-KW"/>
</dbReference>
<evidence type="ECO:0000256" key="7">
    <source>
        <dbReference type="ARBA" id="ARBA00023015"/>
    </source>
</evidence>
<comment type="similarity">
    <text evidence="1 12">Belongs to the peptidase S24 family.</text>
</comment>
<dbReference type="Proteomes" id="UP000183922">
    <property type="component" value="Unassembled WGS sequence"/>
</dbReference>
<evidence type="ECO:0000256" key="5">
    <source>
        <dbReference type="ARBA" id="ARBA00022801"/>
    </source>
</evidence>
<dbReference type="SUPFAM" id="SSF51306">
    <property type="entry name" value="LexA/Signal peptidase"/>
    <property type="match status" value="1"/>
</dbReference>
<gene>
    <name evidence="15" type="ORF">AUK13_02660</name>
</gene>
<dbReference type="GO" id="GO:0006281">
    <property type="term" value="P:DNA repair"/>
    <property type="evidence" value="ECO:0007669"/>
    <property type="project" value="UniProtKB-KW"/>
</dbReference>
<keyword evidence="11" id="KW-0742">SOS response</keyword>
<dbReference type="STRING" id="1805236.AUK13_02660"/>
<dbReference type="PANTHER" id="PTHR33516:SF2">
    <property type="entry name" value="LEXA REPRESSOR-RELATED"/>
    <property type="match status" value="1"/>
</dbReference>
<evidence type="ECO:0000259" key="14">
    <source>
        <dbReference type="Pfam" id="PF01726"/>
    </source>
</evidence>
<sequence length="214" mass="24110">MNKNITQKQKIVLELIYNTIKFEGFPPSLVDLKKELGVSSNQAVLNFLRILEKKGFIKRKEGQARSIQILPMGFKVLGKKQLLPLVGDTSAGPFTESFGDFRKFQEIPSNAMLNERVLTSDEVFLLQVHGDSMINANIDDGDVLLIQKIREFKNGDIVVARSDEGTTVKRFVVDGGKTYLKPENPAYKIIPIYPETYFDGKVILNLSALKNNKF</sequence>
<keyword evidence="9" id="KW-0804">Transcription</keyword>
<feature type="domain" description="Peptidase S24/S26A/S26B/S26C" evidence="13">
    <location>
        <begin position="85"/>
        <end position="201"/>
    </location>
</feature>
<dbReference type="InterPro" id="IPR006199">
    <property type="entry name" value="LexA_DNA-bd_dom"/>
</dbReference>
<dbReference type="EMBL" id="MNYR01000041">
    <property type="protein sequence ID" value="OIP55560.1"/>
    <property type="molecule type" value="Genomic_DNA"/>
</dbReference>
<dbReference type="PANTHER" id="PTHR33516">
    <property type="entry name" value="LEXA REPRESSOR"/>
    <property type="match status" value="1"/>
</dbReference>
<dbReference type="InterPro" id="IPR036286">
    <property type="entry name" value="LexA/Signal_pep-like_sf"/>
</dbReference>
<dbReference type="AlphaFoldDB" id="A0A1J5FKM6"/>
<keyword evidence="10" id="KW-0234">DNA repair</keyword>
<evidence type="ECO:0000256" key="3">
    <source>
        <dbReference type="ARBA" id="ARBA00022705"/>
    </source>
</evidence>
<dbReference type="GO" id="GO:0004252">
    <property type="term" value="F:serine-type endopeptidase activity"/>
    <property type="evidence" value="ECO:0007669"/>
    <property type="project" value="InterPro"/>
</dbReference>
<keyword evidence="6 12" id="KW-0068">Autocatalytic cleavage</keyword>
<dbReference type="Pfam" id="PF00717">
    <property type="entry name" value="Peptidase_S24"/>
    <property type="match status" value="1"/>
</dbReference>
<dbReference type="InterPro" id="IPR015927">
    <property type="entry name" value="Peptidase_S24_S26A/B/C"/>
</dbReference>
<comment type="caution">
    <text evidence="15">The sequence shown here is derived from an EMBL/GenBank/DDBJ whole genome shotgun (WGS) entry which is preliminary data.</text>
</comment>
<dbReference type="GO" id="GO:0006508">
    <property type="term" value="P:proteolysis"/>
    <property type="evidence" value="ECO:0007669"/>
    <property type="project" value="InterPro"/>
</dbReference>